<feature type="compositionally biased region" description="Acidic residues" evidence="4">
    <location>
        <begin position="592"/>
        <end position="613"/>
    </location>
</feature>
<reference evidence="5 6" key="1">
    <citation type="submission" date="2016-07" db="EMBL/GenBank/DDBJ databases">
        <title>Pervasive Adenine N6-methylation of Active Genes in Fungi.</title>
        <authorList>
            <consortium name="DOE Joint Genome Institute"/>
            <person name="Mondo S.J."/>
            <person name="Dannebaum R.O."/>
            <person name="Kuo R.C."/>
            <person name="Labutti K."/>
            <person name="Haridas S."/>
            <person name="Kuo A."/>
            <person name="Salamov A."/>
            <person name="Ahrendt S.R."/>
            <person name="Lipzen A."/>
            <person name="Sullivan W."/>
            <person name="Andreopoulos W.B."/>
            <person name="Clum A."/>
            <person name="Lindquist E."/>
            <person name="Daum C."/>
            <person name="Ramamoorthy G.K."/>
            <person name="Gryganskyi A."/>
            <person name="Culley D."/>
            <person name="Magnuson J.K."/>
            <person name="James T.Y."/>
            <person name="O'Malley M.A."/>
            <person name="Stajich J.E."/>
            <person name="Spatafora J.W."/>
            <person name="Visel A."/>
            <person name="Grigoriev I.V."/>
        </authorList>
    </citation>
    <scope>NUCLEOTIDE SEQUENCE [LARGE SCALE GENOMIC DNA]</scope>
    <source>
        <strain evidence="5 6">PL171</strain>
    </source>
</reference>
<feature type="region of interest" description="Disordered" evidence="4">
    <location>
        <begin position="55"/>
        <end position="101"/>
    </location>
</feature>
<dbReference type="Gene3D" id="2.130.10.10">
    <property type="entry name" value="YVTN repeat-like/Quinoprotein amine dehydrogenase"/>
    <property type="match status" value="3"/>
</dbReference>
<dbReference type="AlphaFoldDB" id="A0A1Y2HN61"/>
<evidence type="ECO:0000256" key="3">
    <source>
        <dbReference type="PROSITE-ProRule" id="PRU00221"/>
    </source>
</evidence>
<feature type="repeat" description="WD" evidence="3">
    <location>
        <begin position="130"/>
        <end position="171"/>
    </location>
</feature>
<feature type="region of interest" description="Disordered" evidence="4">
    <location>
        <begin position="675"/>
        <end position="698"/>
    </location>
</feature>
<dbReference type="InterPro" id="IPR015943">
    <property type="entry name" value="WD40/YVTN_repeat-like_dom_sf"/>
</dbReference>
<evidence type="ECO:0000313" key="5">
    <source>
        <dbReference type="EMBL" id="ORZ36026.1"/>
    </source>
</evidence>
<dbReference type="SMART" id="SM00320">
    <property type="entry name" value="WD40"/>
    <property type="match status" value="6"/>
</dbReference>
<dbReference type="PROSITE" id="PS00678">
    <property type="entry name" value="WD_REPEATS_1"/>
    <property type="match status" value="1"/>
</dbReference>
<feature type="compositionally biased region" description="Acidic residues" evidence="4">
    <location>
        <begin position="680"/>
        <end position="698"/>
    </location>
</feature>
<dbReference type="PROSITE" id="PS50294">
    <property type="entry name" value="WD_REPEATS_REGION"/>
    <property type="match status" value="1"/>
</dbReference>
<keyword evidence="1 3" id="KW-0853">WD repeat</keyword>
<dbReference type="PROSITE" id="PS50082">
    <property type="entry name" value="WD_REPEATS_2"/>
    <property type="match status" value="1"/>
</dbReference>
<accession>A0A1Y2HN61</accession>
<dbReference type="InterPro" id="IPR001680">
    <property type="entry name" value="WD40_rpt"/>
</dbReference>
<sequence length="698" mass="74788">MNVVSPTASATTGPSLFRALQLRQLVGNSNASFALSSSSQVESDTDLHPIDLEAIDSSSTSTASASLPSPPRSRHPTLTGTATTPPTQPSHAYGHPRPYPHATAHVLPPIIPSVRDYSPFAHRLQVAHTLQGHGGCVNTVHWSQDADLIISGSDDQQIRIWDASTLEPVSHFHSGHSSNVFSAMFLPNTSNHEIISCAADGSVHYTRLADASLSTPAHTGRFLCHSDTTNNLALDPLGSPHVFYSCSDDGLVHRYDLRVRSACTCTGASCSRHTLLDFGLVLHGRPSRGANESGGGPRSSSRFLRRLFGGPPSDAGVASMDWVPGHPHWLGIAGNNDSVCIFDVRTCGGGAGAGGLAPEPFYVWRPSFAGSKRRAQVPHKITDMRFDPLKCGADDIEFLVSFSEEDVYVVRPEWEATARQGGGSGMLRSVGRATNKGETDGQVVGVYSGHCNERTMIKQANFFGTHHLLCGSDDGLLYVWDRATSRLLDVIPGADGHIVNCVQPHPDLPYILVSGIDDSIKLVQPTADPPTAAAHEVVDGLAPCDREQIRKVRADPDAEERVKRVARAIERNARVRSGGCFGSGRGFRTYGEDDDDDDDDEEEMGEADEDDESPQFMVQLRGEGGNAELGQPRYISLQDLLRGGSASAASEAAEGQVDVPASVLVRLLLGELMGAGAMDHDDEDENDGEQGQSEDDEE</sequence>
<feature type="region of interest" description="Disordered" evidence="4">
    <location>
        <begin position="585"/>
        <end position="614"/>
    </location>
</feature>
<evidence type="ECO:0000256" key="2">
    <source>
        <dbReference type="ARBA" id="ARBA00022737"/>
    </source>
</evidence>
<dbReference type="InterPro" id="IPR019775">
    <property type="entry name" value="WD40_repeat_CS"/>
</dbReference>
<proteinExistence type="predicted"/>
<feature type="compositionally biased region" description="Low complexity" evidence="4">
    <location>
        <begin position="76"/>
        <end position="85"/>
    </location>
</feature>
<dbReference type="OrthoDB" id="2414538at2759"/>
<keyword evidence="6" id="KW-1185">Reference proteome</keyword>
<dbReference type="PANTHER" id="PTHR15574">
    <property type="entry name" value="WD REPEAT DOMAIN-CONTAINING FAMILY"/>
    <property type="match status" value="1"/>
</dbReference>
<dbReference type="STRING" id="765915.A0A1Y2HN61"/>
<dbReference type="InterPro" id="IPR036322">
    <property type="entry name" value="WD40_repeat_dom_sf"/>
</dbReference>
<comment type="caution">
    <text evidence="5">The sequence shown here is derived from an EMBL/GenBank/DDBJ whole genome shotgun (WGS) entry which is preliminary data.</text>
</comment>
<dbReference type="PANTHER" id="PTHR15574:SF21">
    <property type="entry name" value="DDB1- AND CUL4-ASSOCIATED FACTOR 8"/>
    <property type="match status" value="1"/>
</dbReference>
<organism evidence="5 6">
    <name type="scientific">Catenaria anguillulae PL171</name>
    <dbReference type="NCBI Taxonomy" id="765915"/>
    <lineage>
        <taxon>Eukaryota</taxon>
        <taxon>Fungi</taxon>
        <taxon>Fungi incertae sedis</taxon>
        <taxon>Blastocladiomycota</taxon>
        <taxon>Blastocladiomycetes</taxon>
        <taxon>Blastocladiales</taxon>
        <taxon>Catenariaceae</taxon>
        <taxon>Catenaria</taxon>
    </lineage>
</organism>
<name>A0A1Y2HN61_9FUNG</name>
<keyword evidence="2" id="KW-0677">Repeat</keyword>
<protein>
    <submittedName>
        <fullName evidence="5">WD40-repeat-containing domain protein</fullName>
    </submittedName>
</protein>
<evidence type="ECO:0000256" key="1">
    <source>
        <dbReference type="ARBA" id="ARBA00022574"/>
    </source>
</evidence>
<feature type="compositionally biased region" description="Low complexity" evidence="4">
    <location>
        <begin position="57"/>
        <end position="67"/>
    </location>
</feature>
<dbReference type="SUPFAM" id="SSF50978">
    <property type="entry name" value="WD40 repeat-like"/>
    <property type="match status" value="1"/>
</dbReference>
<gene>
    <name evidence="5" type="ORF">BCR44DRAFT_59853</name>
</gene>
<dbReference type="EMBL" id="MCFL01000019">
    <property type="protein sequence ID" value="ORZ36026.1"/>
    <property type="molecule type" value="Genomic_DNA"/>
</dbReference>
<dbReference type="Pfam" id="PF00400">
    <property type="entry name" value="WD40"/>
    <property type="match status" value="3"/>
</dbReference>
<evidence type="ECO:0000313" key="6">
    <source>
        <dbReference type="Proteomes" id="UP000193411"/>
    </source>
</evidence>
<dbReference type="GO" id="GO:0080008">
    <property type="term" value="C:Cul4-RING E3 ubiquitin ligase complex"/>
    <property type="evidence" value="ECO:0007669"/>
    <property type="project" value="TreeGrafter"/>
</dbReference>
<dbReference type="Proteomes" id="UP000193411">
    <property type="component" value="Unassembled WGS sequence"/>
</dbReference>
<dbReference type="GO" id="GO:0005737">
    <property type="term" value="C:cytoplasm"/>
    <property type="evidence" value="ECO:0007669"/>
    <property type="project" value="TreeGrafter"/>
</dbReference>
<evidence type="ECO:0000256" key="4">
    <source>
        <dbReference type="SAM" id="MobiDB-lite"/>
    </source>
</evidence>
<dbReference type="InterPro" id="IPR045151">
    <property type="entry name" value="DCAF8"/>
</dbReference>